<sequence length="213" mass="23947">MGSLHKEITSTMDLDVPLVVTSEGVPTVTTEDGFVEFMKSTVLKRQELDETFYVLDLGHHFSLLSLISNLPMVHPYYAVKGKLDKIRMWHSKCELSIRIKSPVDGGARTHICTSASSNNQTTYKSTVFRPTCTAVGKVFAGHPLPELEVNDWLVFPDKRANTLFVEPISMDLAMLPFELKFSVRIQAHTACEYENEVILLHGFASEVTEEIKK</sequence>
<organism evidence="3 4">
    <name type="scientific">Citrus sinensis</name>
    <name type="common">Sweet orange</name>
    <name type="synonym">Citrus aurantium var. sinensis</name>
    <dbReference type="NCBI Taxonomy" id="2711"/>
    <lineage>
        <taxon>Eukaryota</taxon>
        <taxon>Viridiplantae</taxon>
        <taxon>Streptophyta</taxon>
        <taxon>Embryophyta</taxon>
        <taxon>Tracheophyta</taxon>
        <taxon>Spermatophyta</taxon>
        <taxon>Magnoliopsida</taxon>
        <taxon>eudicotyledons</taxon>
        <taxon>Gunneridae</taxon>
        <taxon>Pentapetalae</taxon>
        <taxon>rosids</taxon>
        <taxon>malvids</taxon>
        <taxon>Sapindales</taxon>
        <taxon>Rutaceae</taxon>
        <taxon>Aurantioideae</taxon>
        <taxon>Citrus</taxon>
    </lineage>
</organism>
<accession>A0A067DJ96</accession>
<dbReference type="AlphaFoldDB" id="A0A067DJ96"/>
<keyword evidence="4" id="KW-1185">Reference proteome</keyword>
<dbReference type="SUPFAM" id="SSF50621">
    <property type="entry name" value="Alanine racemase C-terminal domain-like"/>
    <property type="match status" value="1"/>
</dbReference>
<dbReference type="PANTHER" id="PTHR11482">
    <property type="entry name" value="ARGININE/DIAMINOPIMELATE/ORNITHINE DECARBOXYLASE"/>
    <property type="match status" value="1"/>
</dbReference>
<dbReference type="Gene3D" id="2.40.37.10">
    <property type="entry name" value="Lyase, Ornithine Decarboxylase, Chain A, domain 1"/>
    <property type="match status" value="1"/>
</dbReference>
<dbReference type="EMBL" id="KK785419">
    <property type="protein sequence ID" value="KDO42948.1"/>
    <property type="molecule type" value="Genomic_DNA"/>
</dbReference>
<protein>
    <submittedName>
        <fullName evidence="3">Uncharacterized protein</fullName>
    </submittedName>
</protein>
<evidence type="ECO:0000313" key="3">
    <source>
        <dbReference type="EMBL" id="KDO42948.1"/>
    </source>
</evidence>
<name>A0A067DJ96_CITSI</name>
<evidence type="ECO:0000313" key="4">
    <source>
        <dbReference type="Proteomes" id="UP000027120"/>
    </source>
</evidence>
<evidence type="ECO:0000256" key="2">
    <source>
        <dbReference type="ARBA" id="ARBA00023239"/>
    </source>
</evidence>
<dbReference type="InterPro" id="IPR002433">
    <property type="entry name" value="Orn_de-COase"/>
</dbReference>
<dbReference type="Proteomes" id="UP000027120">
    <property type="component" value="Unassembled WGS sequence"/>
</dbReference>
<dbReference type="STRING" id="2711.A0A067DJ96"/>
<keyword evidence="2" id="KW-0456">Lyase</keyword>
<gene>
    <name evidence="3" type="ORF">CISIN_1g045992mg</name>
</gene>
<proteinExistence type="predicted"/>
<reference evidence="3 4" key="1">
    <citation type="submission" date="2014-04" db="EMBL/GenBank/DDBJ databases">
        <authorList>
            <consortium name="International Citrus Genome Consortium"/>
            <person name="Gmitter F."/>
            <person name="Chen C."/>
            <person name="Farmerie W."/>
            <person name="Harkins T."/>
            <person name="Desany B."/>
            <person name="Mohiuddin M."/>
            <person name="Kodira C."/>
            <person name="Borodovsky M."/>
            <person name="Lomsadze A."/>
            <person name="Burns P."/>
            <person name="Jenkins J."/>
            <person name="Prochnik S."/>
            <person name="Shu S."/>
            <person name="Chapman J."/>
            <person name="Pitluck S."/>
            <person name="Schmutz J."/>
            <person name="Rokhsar D."/>
        </authorList>
    </citation>
    <scope>NUCLEOTIDE SEQUENCE</scope>
</reference>
<dbReference type="PANTHER" id="PTHR11482:SF6">
    <property type="entry name" value="ORNITHINE DECARBOXYLASE 1-RELATED"/>
    <property type="match status" value="1"/>
</dbReference>
<dbReference type="InterPro" id="IPR009006">
    <property type="entry name" value="Ala_racemase/Decarboxylase_C"/>
</dbReference>
<dbReference type="GO" id="GO:0016829">
    <property type="term" value="F:lyase activity"/>
    <property type="evidence" value="ECO:0007669"/>
    <property type="project" value="UniProtKB-KW"/>
</dbReference>
<keyword evidence="1" id="KW-0663">Pyridoxal phosphate</keyword>
<evidence type="ECO:0000256" key="1">
    <source>
        <dbReference type="ARBA" id="ARBA00022898"/>
    </source>
</evidence>
<dbReference type="GO" id="GO:0006596">
    <property type="term" value="P:polyamine biosynthetic process"/>
    <property type="evidence" value="ECO:0007669"/>
    <property type="project" value="InterPro"/>
</dbReference>